<feature type="transmembrane region" description="Helical" evidence="1">
    <location>
        <begin position="79"/>
        <end position="100"/>
    </location>
</feature>
<sequence length="213" mass="24425">MILMSTTPVHFTVVTNLVLALLPLVLAIYLFKISHKRSVSWWILLPVFIALLPNSAYVLTDIIHFIAALRSPTMTPIHLIFITTPFYLVFLSLCFEFYVLSVRFGQQYLENINPKSRAIKWLSIIFPTMMHLLSAIGVYLGRFQRLESSDIIHQPIIVFKDLLLDLSNGSSSLIILGLFSLFAVLYYIFEKTNCKIYALFTYHKAINPEHNPA</sequence>
<evidence type="ECO:0000313" key="2">
    <source>
        <dbReference type="EMBL" id="RKF14456.1"/>
    </source>
</evidence>
<accession>A0A420E7F6</accession>
<gene>
    <name evidence="2" type="ORF">DBZ36_17545</name>
</gene>
<dbReference type="AlphaFoldDB" id="A0A420E7F6"/>
<reference evidence="2 3" key="1">
    <citation type="submission" date="2018-09" db="EMBL/GenBank/DDBJ databases">
        <authorList>
            <person name="Wang Z."/>
        </authorList>
    </citation>
    <scope>NUCLEOTIDE SEQUENCE [LARGE SCALE GENOMIC DNA]</scope>
    <source>
        <strain evidence="2 3">ALS 81</strain>
    </source>
</reference>
<feature type="transmembrane region" description="Helical" evidence="1">
    <location>
        <begin position="121"/>
        <end position="140"/>
    </location>
</feature>
<proteinExistence type="predicted"/>
<evidence type="ECO:0000256" key="1">
    <source>
        <dbReference type="SAM" id="Phobius"/>
    </source>
</evidence>
<comment type="caution">
    <text evidence="2">The sequence shown here is derived from an EMBL/GenBank/DDBJ whole genome shotgun (WGS) entry which is preliminary data.</text>
</comment>
<dbReference type="InterPro" id="IPR009793">
    <property type="entry name" value="DUF1361"/>
</dbReference>
<keyword evidence="1" id="KW-0472">Membrane</keyword>
<dbReference type="Pfam" id="PF07099">
    <property type="entry name" value="DUF1361"/>
    <property type="match status" value="1"/>
</dbReference>
<dbReference type="EMBL" id="RAQO01000009">
    <property type="protein sequence ID" value="RKF14456.1"/>
    <property type="molecule type" value="Genomic_DNA"/>
</dbReference>
<feature type="transmembrane region" description="Helical" evidence="1">
    <location>
        <begin position="169"/>
        <end position="189"/>
    </location>
</feature>
<evidence type="ECO:0000313" key="3">
    <source>
        <dbReference type="Proteomes" id="UP000286482"/>
    </source>
</evidence>
<dbReference type="Proteomes" id="UP000286482">
    <property type="component" value="Unassembled WGS sequence"/>
</dbReference>
<name>A0A420E7F6_9ALTE</name>
<keyword evidence="3" id="KW-1185">Reference proteome</keyword>
<organism evidence="2 3">
    <name type="scientific">Alginatibacterium sediminis</name>
    <dbReference type="NCBI Taxonomy" id="2164068"/>
    <lineage>
        <taxon>Bacteria</taxon>
        <taxon>Pseudomonadati</taxon>
        <taxon>Pseudomonadota</taxon>
        <taxon>Gammaproteobacteria</taxon>
        <taxon>Alteromonadales</taxon>
        <taxon>Alteromonadaceae</taxon>
        <taxon>Alginatibacterium</taxon>
    </lineage>
</organism>
<keyword evidence="1" id="KW-1133">Transmembrane helix</keyword>
<feature type="transmembrane region" description="Helical" evidence="1">
    <location>
        <begin position="43"/>
        <end position="67"/>
    </location>
</feature>
<protein>
    <submittedName>
        <fullName evidence="2">DUF1361 domain-containing protein</fullName>
    </submittedName>
</protein>
<feature type="transmembrane region" description="Helical" evidence="1">
    <location>
        <begin position="12"/>
        <end position="31"/>
    </location>
</feature>
<keyword evidence="1" id="KW-0812">Transmembrane</keyword>